<accession>A0A699L5Z5</accession>
<gene>
    <name evidence="1" type="ORF">Tci_694569</name>
</gene>
<protein>
    <submittedName>
        <fullName evidence="1">Uncharacterized protein</fullName>
    </submittedName>
</protein>
<dbReference type="EMBL" id="BKCJ010579788">
    <property type="protein sequence ID" value="GFB22598.1"/>
    <property type="molecule type" value="Genomic_DNA"/>
</dbReference>
<evidence type="ECO:0000313" key="1">
    <source>
        <dbReference type="EMBL" id="GFB22598.1"/>
    </source>
</evidence>
<name>A0A699L5Z5_TANCI</name>
<feature type="non-terminal residue" evidence="1">
    <location>
        <position position="1"/>
    </location>
</feature>
<reference evidence="1" key="1">
    <citation type="journal article" date="2019" name="Sci. Rep.">
        <title>Draft genome of Tanacetum cinerariifolium, the natural source of mosquito coil.</title>
        <authorList>
            <person name="Yamashiro T."/>
            <person name="Shiraishi A."/>
            <person name="Satake H."/>
            <person name="Nakayama K."/>
        </authorList>
    </citation>
    <scope>NUCLEOTIDE SEQUENCE</scope>
</reference>
<dbReference type="AlphaFoldDB" id="A0A699L5Z5"/>
<proteinExistence type="predicted"/>
<organism evidence="1">
    <name type="scientific">Tanacetum cinerariifolium</name>
    <name type="common">Dalmatian daisy</name>
    <name type="synonym">Chrysanthemum cinerariifolium</name>
    <dbReference type="NCBI Taxonomy" id="118510"/>
    <lineage>
        <taxon>Eukaryota</taxon>
        <taxon>Viridiplantae</taxon>
        <taxon>Streptophyta</taxon>
        <taxon>Embryophyta</taxon>
        <taxon>Tracheophyta</taxon>
        <taxon>Spermatophyta</taxon>
        <taxon>Magnoliopsida</taxon>
        <taxon>eudicotyledons</taxon>
        <taxon>Gunneridae</taxon>
        <taxon>Pentapetalae</taxon>
        <taxon>asterids</taxon>
        <taxon>campanulids</taxon>
        <taxon>Asterales</taxon>
        <taxon>Asteraceae</taxon>
        <taxon>Asteroideae</taxon>
        <taxon>Anthemideae</taxon>
        <taxon>Anthemidinae</taxon>
        <taxon>Tanacetum</taxon>
    </lineage>
</organism>
<comment type="caution">
    <text evidence="1">The sequence shown here is derived from an EMBL/GenBank/DDBJ whole genome shotgun (WGS) entry which is preliminary data.</text>
</comment>
<sequence>ASERQNNAVMRYQALKRKPLNEAQARKNMMIYLKNMAGFKMNFFKGMIYSEIRPLFEKHYNSNQAFLEKVEEEVIVEEKEIEEEGNKRQEATPLASKVSVVDYQIHHENNKSYYKIISVDGSHKLFLSFITSLKNFDREDLETLWKLIKERLEVEEESEISLELLRLVRRQLNEGMQDIDEEEPAKVEEVLEVVTAAKLIKQVVTTTEPTTTAAQVPKVSAPRRRRGVVIVESNINAARLKLKLFKNIAAIEDITK</sequence>